<organism evidence="2 3">
    <name type="scientific">Evansella caseinilytica</name>
    <dbReference type="NCBI Taxonomy" id="1503961"/>
    <lineage>
        <taxon>Bacteria</taxon>
        <taxon>Bacillati</taxon>
        <taxon>Bacillota</taxon>
        <taxon>Bacilli</taxon>
        <taxon>Bacillales</taxon>
        <taxon>Bacillaceae</taxon>
        <taxon>Evansella</taxon>
    </lineage>
</organism>
<proteinExistence type="predicted"/>
<name>A0A1H3HGB0_9BACI</name>
<dbReference type="Proteomes" id="UP000198935">
    <property type="component" value="Unassembled WGS sequence"/>
</dbReference>
<dbReference type="InterPro" id="IPR011008">
    <property type="entry name" value="Dimeric_a/b-barrel"/>
</dbReference>
<dbReference type="PANTHER" id="PTHR34474:SF1">
    <property type="entry name" value="HEME-DEGRADING MONOOXYGENASE HMOA"/>
    <property type="match status" value="1"/>
</dbReference>
<dbReference type="Gene3D" id="3.30.70.100">
    <property type="match status" value="1"/>
</dbReference>
<protein>
    <submittedName>
        <fullName evidence="2">Heme oxygenase (Staphylobilin-producing)</fullName>
    </submittedName>
</protein>
<evidence type="ECO:0000313" key="3">
    <source>
        <dbReference type="Proteomes" id="UP000198935"/>
    </source>
</evidence>
<evidence type="ECO:0000259" key="1">
    <source>
        <dbReference type="PROSITE" id="PS51725"/>
    </source>
</evidence>
<dbReference type="AlphaFoldDB" id="A0A1H3HGB0"/>
<reference evidence="3" key="1">
    <citation type="submission" date="2016-10" db="EMBL/GenBank/DDBJ databases">
        <authorList>
            <person name="Varghese N."/>
            <person name="Submissions S."/>
        </authorList>
    </citation>
    <scope>NUCLEOTIDE SEQUENCE [LARGE SCALE GENOMIC DNA]</scope>
    <source>
        <strain evidence="3">SP</strain>
    </source>
</reference>
<dbReference type="InterPro" id="IPR007138">
    <property type="entry name" value="ABM_dom"/>
</dbReference>
<sequence>MFIQLKKIVVKEGHGEQVITRFSQPGIIEKQEGFIDLTVLEKKVRRGDEEVLILIRWESEQHWKQWETSEAHIAGHKASQGQPKPDYFIHSEGGLYDVKAVKNSAAEISG</sequence>
<dbReference type="OrthoDB" id="1645001at2"/>
<accession>A0A1H3HGB0</accession>
<dbReference type="Pfam" id="PF03992">
    <property type="entry name" value="ABM"/>
    <property type="match status" value="1"/>
</dbReference>
<dbReference type="PANTHER" id="PTHR34474">
    <property type="entry name" value="SIGNAL TRANSDUCTION PROTEIN TRAP"/>
    <property type="match status" value="1"/>
</dbReference>
<gene>
    <name evidence="2" type="ORF">SAMN05421736_101483</name>
</gene>
<feature type="domain" description="ABM" evidence="1">
    <location>
        <begin position="2"/>
        <end position="95"/>
    </location>
</feature>
<evidence type="ECO:0000313" key="2">
    <source>
        <dbReference type="EMBL" id="SDY14255.1"/>
    </source>
</evidence>
<dbReference type="EMBL" id="FNPI01000001">
    <property type="protein sequence ID" value="SDY14255.1"/>
    <property type="molecule type" value="Genomic_DNA"/>
</dbReference>
<dbReference type="STRING" id="1503961.SAMN05421736_101483"/>
<keyword evidence="3" id="KW-1185">Reference proteome</keyword>
<dbReference type="InterPro" id="IPR050404">
    <property type="entry name" value="Heme-degrading_MO"/>
</dbReference>
<dbReference type="SUPFAM" id="SSF54909">
    <property type="entry name" value="Dimeric alpha+beta barrel"/>
    <property type="match status" value="1"/>
</dbReference>
<dbReference type="PROSITE" id="PS51725">
    <property type="entry name" value="ABM"/>
    <property type="match status" value="1"/>
</dbReference>